<proteinExistence type="predicted"/>
<sequence>MDYTITILENLEFYTRIGIENLVDRCLVAIQGSRLVMNQLVRNMAMAIIREESPDDPGKRSRVLQNDAFNILRKLSVRTMFFMRMYF</sequence>
<comment type="caution">
    <text evidence="3">The sequence shown here is derived from an EMBL/GenBank/DDBJ whole genome shotgun (WGS) entry which is preliminary data.</text>
</comment>
<organism evidence="3 4">
    <name type="scientific">Malus baccata</name>
    <name type="common">Siberian crab apple</name>
    <name type="synonym">Pyrus baccata</name>
    <dbReference type="NCBI Taxonomy" id="106549"/>
    <lineage>
        <taxon>Eukaryota</taxon>
        <taxon>Viridiplantae</taxon>
        <taxon>Streptophyta</taxon>
        <taxon>Embryophyta</taxon>
        <taxon>Tracheophyta</taxon>
        <taxon>Spermatophyta</taxon>
        <taxon>Magnoliopsida</taxon>
        <taxon>eudicotyledons</taxon>
        <taxon>Gunneridae</taxon>
        <taxon>Pentapetalae</taxon>
        <taxon>rosids</taxon>
        <taxon>fabids</taxon>
        <taxon>Rosales</taxon>
        <taxon>Rosaceae</taxon>
        <taxon>Amygdaloideae</taxon>
        <taxon>Maleae</taxon>
        <taxon>Malus</taxon>
    </lineage>
</organism>
<reference evidence="3 4" key="1">
    <citation type="journal article" date="2019" name="G3 (Bethesda)">
        <title>Sequencing of a Wild Apple (Malus baccata) Genome Unravels the Differences Between Cultivated and Wild Apple Species Regarding Disease Resistance and Cold Tolerance.</title>
        <authorList>
            <person name="Chen X."/>
        </authorList>
    </citation>
    <scope>NUCLEOTIDE SEQUENCE [LARGE SCALE GENOMIC DNA]</scope>
    <source>
        <strain evidence="4">cv. Shandingzi</strain>
        <tissue evidence="3">Leaves</tissue>
    </source>
</reference>
<keyword evidence="1" id="KW-0677">Repeat</keyword>
<name>A0A540LCU8_MALBA</name>
<dbReference type="Proteomes" id="UP000315295">
    <property type="component" value="Unassembled WGS sequence"/>
</dbReference>
<evidence type="ECO:0000259" key="2">
    <source>
        <dbReference type="Pfam" id="PF23282"/>
    </source>
</evidence>
<protein>
    <recommendedName>
        <fullName evidence="2">Disease resistance protein Roq1-like winged-helix domain-containing protein</fullName>
    </recommendedName>
</protein>
<gene>
    <name evidence="3" type="ORF">C1H46_030134</name>
</gene>
<evidence type="ECO:0000256" key="1">
    <source>
        <dbReference type="ARBA" id="ARBA00022737"/>
    </source>
</evidence>
<evidence type="ECO:0000313" key="3">
    <source>
        <dbReference type="EMBL" id="TQD84306.1"/>
    </source>
</evidence>
<dbReference type="EMBL" id="VIEB01000643">
    <property type="protein sequence ID" value="TQD84306.1"/>
    <property type="molecule type" value="Genomic_DNA"/>
</dbReference>
<keyword evidence="4" id="KW-1185">Reference proteome</keyword>
<dbReference type="AlphaFoldDB" id="A0A540LCU8"/>
<evidence type="ECO:0000313" key="4">
    <source>
        <dbReference type="Proteomes" id="UP000315295"/>
    </source>
</evidence>
<feature type="domain" description="Disease resistance protein Roq1-like winged-helix" evidence="2">
    <location>
        <begin position="4"/>
        <end position="53"/>
    </location>
</feature>
<accession>A0A540LCU8</accession>
<dbReference type="Pfam" id="PF23282">
    <property type="entry name" value="WHD_ROQ1"/>
    <property type="match status" value="1"/>
</dbReference>
<dbReference type="InterPro" id="IPR058192">
    <property type="entry name" value="WHD_ROQ1-like"/>
</dbReference>